<dbReference type="InterPro" id="IPR035940">
    <property type="entry name" value="CAP_sf"/>
</dbReference>
<sequence>MNYFNVISQNFHAVVTSGHASFAYDDAISIGCGYNNNAQCLGTNIKTIVVCAVTPVRPVSTPLYATGIDCFQNYQCTKPGYNTCDPAMGLCSP</sequence>
<dbReference type="Proteomes" id="UP000887578">
    <property type="component" value="Unplaced"/>
</dbReference>
<evidence type="ECO:0000313" key="1">
    <source>
        <dbReference type="Proteomes" id="UP000887578"/>
    </source>
</evidence>
<dbReference type="WBParaSite" id="PDA_v2.g15473.t1">
    <property type="protein sequence ID" value="PDA_v2.g15473.t1"/>
    <property type="gene ID" value="PDA_v2.g15473"/>
</dbReference>
<accession>A0A914PBF4</accession>
<protein>
    <submittedName>
        <fullName evidence="2">SCP domain-containing protein</fullName>
    </submittedName>
</protein>
<dbReference type="AlphaFoldDB" id="A0A914PBF4"/>
<reference evidence="2" key="1">
    <citation type="submission" date="2022-11" db="UniProtKB">
        <authorList>
            <consortium name="WormBaseParasite"/>
        </authorList>
    </citation>
    <scope>IDENTIFICATION</scope>
</reference>
<organism evidence="1 2">
    <name type="scientific">Panagrolaimus davidi</name>
    <dbReference type="NCBI Taxonomy" id="227884"/>
    <lineage>
        <taxon>Eukaryota</taxon>
        <taxon>Metazoa</taxon>
        <taxon>Ecdysozoa</taxon>
        <taxon>Nematoda</taxon>
        <taxon>Chromadorea</taxon>
        <taxon>Rhabditida</taxon>
        <taxon>Tylenchina</taxon>
        <taxon>Panagrolaimomorpha</taxon>
        <taxon>Panagrolaimoidea</taxon>
        <taxon>Panagrolaimidae</taxon>
        <taxon>Panagrolaimus</taxon>
    </lineage>
</organism>
<proteinExistence type="predicted"/>
<evidence type="ECO:0000313" key="2">
    <source>
        <dbReference type="WBParaSite" id="PDA_v2.g15473.t1"/>
    </source>
</evidence>
<keyword evidence="1" id="KW-1185">Reference proteome</keyword>
<dbReference type="Gene3D" id="3.40.33.10">
    <property type="entry name" value="CAP"/>
    <property type="match status" value="1"/>
</dbReference>
<name>A0A914PBF4_9BILA</name>